<dbReference type="Gene3D" id="2.60.40.640">
    <property type="match status" value="1"/>
</dbReference>
<dbReference type="GO" id="GO:0030674">
    <property type="term" value="F:protein-macromolecule adaptor activity"/>
    <property type="evidence" value="ECO:0007669"/>
    <property type="project" value="TreeGrafter"/>
</dbReference>
<dbReference type="InterPro" id="IPR014752">
    <property type="entry name" value="Arrestin-like_C"/>
</dbReference>
<sequence>MGHAQSTASVTGKLCVSFSDITFIKSIKVRLRGLLRVSRDGFSIPEDREHITFESYQGLASSKTLRSFQMQAGNYEFVFNISLSSKLTETLTGPKHQYHSYQIDAVIERRYRRAIVLSKPLRIYKISGLETNYLEPQTTLNIEGESNQNIQYQISIPNRNIAFGSTFPVQFLFTTPSKNIVLKSIKMEVVEKHNIRLDATAAQYALNIYSVRSERAYTVFVETFNFPKRSEFSIVDPTDTECCICKLVCLPQTFDSCSQSISTNAIEIRHLLIINAVFQDLNGQVLDQIANTIPFVIYMTPNVIGQDATVCGKLIQHNIDPPPPYGSHSIHPRLLGSTGMDSCGVSTSVDTNVDQIASEQNRFPQTLEPAPCYEALVQSEPPIC</sequence>
<keyword evidence="4" id="KW-1185">Reference proteome</keyword>
<evidence type="ECO:0000313" key="4">
    <source>
        <dbReference type="Proteomes" id="UP001201262"/>
    </source>
</evidence>
<comment type="caution">
    <text evidence="3">The sequence shown here is derived from an EMBL/GenBank/DDBJ whole genome shotgun (WGS) entry which is preliminary data.</text>
</comment>
<dbReference type="EMBL" id="JAJTJA010000015">
    <property type="protein sequence ID" value="KAH8689473.1"/>
    <property type="molecule type" value="Genomic_DNA"/>
</dbReference>
<evidence type="ECO:0000256" key="1">
    <source>
        <dbReference type="ARBA" id="ARBA00005298"/>
    </source>
</evidence>
<reference evidence="3" key="1">
    <citation type="submission" date="2021-12" db="EMBL/GenBank/DDBJ databases">
        <title>Convergent genome expansion in fungi linked to evolution of root-endophyte symbiosis.</title>
        <authorList>
            <consortium name="DOE Joint Genome Institute"/>
            <person name="Ke Y.-H."/>
            <person name="Bonito G."/>
            <person name="Liao H.-L."/>
            <person name="Looney B."/>
            <person name="Rojas-Flechas A."/>
            <person name="Nash J."/>
            <person name="Hameed K."/>
            <person name="Schadt C."/>
            <person name="Martin F."/>
            <person name="Crous P.W."/>
            <person name="Miettinen O."/>
            <person name="Magnuson J.K."/>
            <person name="Labbe J."/>
            <person name="Jacobson D."/>
            <person name="Doktycz M.J."/>
            <person name="Veneault-Fourrey C."/>
            <person name="Kuo A."/>
            <person name="Mondo S."/>
            <person name="Calhoun S."/>
            <person name="Riley R."/>
            <person name="Ohm R."/>
            <person name="LaButti K."/>
            <person name="Andreopoulos B."/>
            <person name="Pangilinan J."/>
            <person name="Nolan M."/>
            <person name="Tritt A."/>
            <person name="Clum A."/>
            <person name="Lipzen A."/>
            <person name="Daum C."/>
            <person name="Barry K."/>
            <person name="Grigoriev I.V."/>
            <person name="Vilgalys R."/>
        </authorList>
    </citation>
    <scope>NUCLEOTIDE SEQUENCE</scope>
    <source>
        <strain evidence="3">PMI_201</strain>
    </source>
</reference>
<proteinExistence type="inferred from homology"/>
<dbReference type="GO" id="GO:0005886">
    <property type="term" value="C:plasma membrane"/>
    <property type="evidence" value="ECO:0007669"/>
    <property type="project" value="TreeGrafter"/>
</dbReference>
<dbReference type="PANTHER" id="PTHR11188:SF17">
    <property type="entry name" value="FI21816P1"/>
    <property type="match status" value="1"/>
</dbReference>
<dbReference type="GO" id="GO:0070086">
    <property type="term" value="P:ubiquitin-dependent endocytosis"/>
    <property type="evidence" value="ECO:0007669"/>
    <property type="project" value="TreeGrafter"/>
</dbReference>
<dbReference type="GO" id="GO:0031625">
    <property type="term" value="F:ubiquitin protein ligase binding"/>
    <property type="evidence" value="ECO:0007669"/>
    <property type="project" value="TreeGrafter"/>
</dbReference>
<protein>
    <recommendedName>
        <fullName evidence="2">Arrestin C-terminal-like domain-containing protein</fullName>
    </recommendedName>
</protein>
<dbReference type="Pfam" id="PF02752">
    <property type="entry name" value="Arrestin_C"/>
    <property type="match status" value="1"/>
</dbReference>
<evidence type="ECO:0000313" key="3">
    <source>
        <dbReference type="EMBL" id="KAH8689473.1"/>
    </source>
</evidence>
<accession>A0AAD4PSQ6</accession>
<dbReference type="RefSeq" id="XP_046065827.1">
    <property type="nucleotide sequence ID" value="XM_046218792.1"/>
</dbReference>
<name>A0AAD4PSQ6_9EURO</name>
<evidence type="ECO:0000259" key="2">
    <source>
        <dbReference type="Pfam" id="PF02752"/>
    </source>
</evidence>
<dbReference type="GeneID" id="70249079"/>
<feature type="domain" description="Arrestin C-terminal-like" evidence="2">
    <location>
        <begin position="147"/>
        <end position="301"/>
    </location>
</feature>
<dbReference type="PANTHER" id="PTHR11188">
    <property type="entry name" value="ARRESTIN DOMAIN CONTAINING PROTEIN"/>
    <property type="match status" value="1"/>
</dbReference>
<dbReference type="InterPro" id="IPR011022">
    <property type="entry name" value="Arrestin_C-like"/>
</dbReference>
<dbReference type="InterPro" id="IPR050357">
    <property type="entry name" value="Arrestin_domain-protein"/>
</dbReference>
<dbReference type="AlphaFoldDB" id="A0AAD4PSQ6"/>
<dbReference type="GO" id="GO:0005829">
    <property type="term" value="C:cytosol"/>
    <property type="evidence" value="ECO:0007669"/>
    <property type="project" value="TreeGrafter"/>
</dbReference>
<organism evidence="3 4">
    <name type="scientific">Talaromyces proteolyticus</name>
    <dbReference type="NCBI Taxonomy" id="1131652"/>
    <lineage>
        <taxon>Eukaryota</taxon>
        <taxon>Fungi</taxon>
        <taxon>Dikarya</taxon>
        <taxon>Ascomycota</taxon>
        <taxon>Pezizomycotina</taxon>
        <taxon>Eurotiomycetes</taxon>
        <taxon>Eurotiomycetidae</taxon>
        <taxon>Eurotiales</taxon>
        <taxon>Trichocomaceae</taxon>
        <taxon>Talaromyces</taxon>
        <taxon>Talaromyces sect. Bacilispori</taxon>
    </lineage>
</organism>
<gene>
    <name evidence="3" type="ORF">BGW36DRAFT_401832</name>
</gene>
<dbReference type="Proteomes" id="UP001201262">
    <property type="component" value="Unassembled WGS sequence"/>
</dbReference>
<comment type="similarity">
    <text evidence="1">Belongs to the arrestin family.</text>
</comment>